<dbReference type="Proteomes" id="UP000557566">
    <property type="component" value="Unassembled WGS sequence"/>
</dbReference>
<dbReference type="Pfam" id="PF02391">
    <property type="entry name" value="MoaE"/>
    <property type="match status" value="1"/>
</dbReference>
<keyword evidence="1 4" id="KW-0963">Cytoplasm</keyword>
<comment type="subcellular location">
    <subcellularLocation>
        <location evidence="4">Cytoplasm</location>
    </subcellularLocation>
</comment>
<comment type="function">
    <text evidence="4">Catalytic subunit of the molybdopterin synthase complex, a complex that catalyzes the conversion of precursor Z into molybdopterin. Acts by mediating the incorporation of 2 sulfur atoms from thiocarboxylated MOCS2A into precursor Z to generate a dithiolene group.</text>
</comment>
<dbReference type="GO" id="GO:0006777">
    <property type="term" value="P:Mo-molybdopterin cofactor biosynthetic process"/>
    <property type="evidence" value="ECO:0007669"/>
    <property type="project" value="UniProtKB-UniRule"/>
</dbReference>
<evidence type="ECO:0000256" key="4">
    <source>
        <dbReference type="HAMAP-Rule" id="MF_03052"/>
    </source>
</evidence>
<dbReference type="PANTHER" id="PTHR23404">
    <property type="entry name" value="MOLYBDOPTERIN SYNTHASE RELATED"/>
    <property type="match status" value="1"/>
</dbReference>
<dbReference type="HAMAP" id="MF_03052">
    <property type="entry name" value="MOC2B"/>
    <property type="match status" value="1"/>
</dbReference>
<feature type="binding site" evidence="4">
    <location>
        <begin position="114"/>
        <end position="115"/>
    </location>
    <ligand>
        <name>substrate</name>
    </ligand>
</feature>
<evidence type="ECO:0000313" key="5">
    <source>
        <dbReference type="EMBL" id="KAF4509902.1"/>
    </source>
</evidence>
<dbReference type="GO" id="GO:0030366">
    <property type="term" value="F:molybdopterin synthase activity"/>
    <property type="evidence" value="ECO:0007669"/>
    <property type="project" value="UniProtKB-UniRule"/>
</dbReference>
<comment type="similarity">
    <text evidence="4">Belongs to the MoaE family. MOCS2B subfamily.</text>
</comment>
<proteinExistence type="inferred from homology"/>
<evidence type="ECO:0000256" key="2">
    <source>
        <dbReference type="ARBA" id="ARBA00022679"/>
    </source>
</evidence>
<evidence type="ECO:0000256" key="3">
    <source>
        <dbReference type="ARBA" id="ARBA00023150"/>
    </source>
</evidence>
<name>A0A8H4PT42_9HYPO</name>
<dbReference type="OrthoDB" id="5531344at2759"/>
<dbReference type="InterPro" id="IPR003448">
    <property type="entry name" value="Mopterin_biosynth_MoaE"/>
</dbReference>
<dbReference type="CDD" id="cd00756">
    <property type="entry name" value="MoaE"/>
    <property type="match status" value="1"/>
</dbReference>
<comment type="subunit">
    <text evidence="4">Heterotetramer; composed of 2 small (MOCS2A) and 2 large (MOCS2B) subunits.</text>
</comment>
<organism evidence="5 6">
    <name type="scientific">Ophiocordyceps sinensis</name>
    <dbReference type="NCBI Taxonomy" id="72228"/>
    <lineage>
        <taxon>Eukaryota</taxon>
        <taxon>Fungi</taxon>
        <taxon>Dikarya</taxon>
        <taxon>Ascomycota</taxon>
        <taxon>Pezizomycotina</taxon>
        <taxon>Sordariomycetes</taxon>
        <taxon>Hypocreomycetidae</taxon>
        <taxon>Hypocreales</taxon>
        <taxon>Ophiocordycipitaceae</taxon>
        <taxon>Ophiocordyceps</taxon>
    </lineage>
</organism>
<accession>A0A8H4PT42</accession>
<keyword evidence="3 4" id="KW-0501">Molybdenum cofactor biosynthesis</keyword>
<dbReference type="UniPathway" id="UPA00344"/>
<sequence>MAGSQMESSELSSEGCHVALTAEPLNVQRTMDRVRSPEAGAIVLFAGTTRDSFAGQPVKELAYTAYTQLALRTMLAIGSDVRARHGLKGIAMAHRLGTVPIGEESILIAVSAPHRQAAWRAGEEALEACKARVEVWKREEFHGGHGVWRANRDGVAGEKVDS</sequence>
<dbReference type="FunFam" id="3.90.1170.40:FF:000003">
    <property type="entry name" value="Molybdopterin converting factor subunit 2"/>
    <property type="match status" value="1"/>
</dbReference>
<protein>
    <recommendedName>
        <fullName evidence="4">Molybdopterin synthase catalytic subunit</fullName>
        <ecNumber evidence="4">2.8.1.12</ecNumber>
    </recommendedName>
    <alternativeName>
        <fullName evidence="4">Common component for nitrate reductase and xanthine dehydrogenase protein H</fullName>
    </alternativeName>
    <alternativeName>
        <fullName evidence="4">Molybdenum cofactor synthesis protein 2 large subunit</fullName>
    </alternativeName>
    <alternativeName>
        <fullName evidence="4">Molybdenum cofactor synthesis protein 2B</fullName>
        <shortName evidence="4">MOCS2B</shortName>
    </alternativeName>
</protein>
<dbReference type="AlphaFoldDB" id="A0A8H4PT42"/>
<keyword evidence="6" id="KW-1185">Reference proteome</keyword>
<evidence type="ECO:0000256" key="1">
    <source>
        <dbReference type="ARBA" id="ARBA00022490"/>
    </source>
</evidence>
<keyword evidence="2 4" id="KW-0808">Transferase</keyword>
<dbReference type="GO" id="GO:1990140">
    <property type="term" value="C:molybdopterin synthase complex"/>
    <property type="evidence" value="ECO:0007669"/>
    <property type="project" value="UniProtKB-UniRule"/>
</dbReference>
<feature type="binding site" evidence="4">
    <location>
        <begin position="137"/>
        <end position="139"/>
    </location>
    <ligand>
        <name>substrate</name>
    </ligand>
</feature>
<comment type="catalytic activity">
    <reaction evidence="4">
        <text>2 [molybdopterin-synthase sulfur-carrier protein]-C-terminal-Gly-aminoethanethioate + cyclic pyranopterin phosphate + H2O = molybdopterin + 2 [molybdopterin-synthase sulfur-carrier protein]-C-terminal Gly-Gly + 2 H(+)</text>
        <dbReference type="Rhea" id="RHEA:26333"/>
        <dbReference type="Rhea" id="RHEA-COMP:12202"/>
        <dbReference type="Rhea" id="RHEA-COMP:19907"/>
        <dbReference type="ChEBI" id="CHEBI:15377"/>
        <dbReference type="ChEBI" id="CHEBI:15378"/>
        <dbReference type="ChEBI" id="CHEBI:58698"/>
        <dbReference type="ChEBI" id="CHEBI:59648"/>
        <dbReference type="ChEBI" id="CHEBI:90778"/>
        <dbReference type="ChEBI" id="CHEBI:232372"/>
        <dbReference type="EC" id="2.8.1.12"/>
    </reaction>
</comment>
<feature type="binding site" evidence="4">
    <location>
        <position position="130"/>
    </location>
    <ligand>
        <name>substrate</name>
    </ligand>
</feature>
<comment type="caution">
    <text evidence="5">The sequence shown here is derived from an EMBL/GenBank/DDBJ whole genome shotgun (WGS) entry which is preliminary data.</text>
</comment>
<dbReference type="InterPro" id="IPR028888">
    <property type="entry name" value="MOCS2B_euk"/>
</dbReference>
<evidence type="ECO:0000313" key="6">
    <source>
        <dbReference type="Proteomes" id="UP000557566"/>
    </source>
</evidence>
<reference evidence="5 6" key="1">
    <citation type="journal article" date="2020" name="Genome Biol. Evol.">
        <title>A new high-quality draft genome assembly of the Chinese cordyceps Ophiocordyceps sinensis.</title>
        <authorList>
            <person name="Shu R."/>
            <person name="Zhang J."/>
            <person name="Meng Q."/>
            <person name="Zhang H."/>
            <person name="Zhou G."/>
            <person name="Li M."/>
            <person name="Wu P."/>
            <person name="Zhao Y."/>
            <person name="Chen C."/>
            <person name="Qin Q."/>
        </authorList>
    </citation>
    <scope>NUCLEOTIDE SEQUENCE [LARGE SCALE GENOMIC DNA]</scope>
    <source>
        <strain evidence="5 6">IOZ07</strain>
    </source>
</reference>
<gene>
    <name evidence="4" type="primary">cnxH</name>
    <name evidence="5" type="ORF">G6O67_001837</name>
</gene>
<comment type="pathway">
    <text evidence="4">Cofactor biosynthesis; molybdopterin biosynthesis.</text>
</comment>
<dbReference type="SUPFAM" id="SSF54690">
    <property type="entry name" value="Molybdopterin synthase subunit MoaE"/>
    <property type="match status" value="1"/>
</dbReference>
<dbReference type="Gene3D" id="3.90.1170.40">
    <property type="entry name" value="Molybdopterin biosynthesis MoaE subunit"/>
    <property type="match status" value="1"/>
</dbReference>
<dbReference type="InterPro" id="IPR036563">
    <property type="entry name" value="MoaE_sf"/>
</dbReference>
<dbReference type="EMBL" id="JAAVMX010000003">
    <property type="protein sequence ID" value="KAF4509902.1"/>
    <property type="molecule type" value="Genomic_DNA"/>
</dbReference>
<dbReference type="EC" id="2.8.1.12" evidence="4"/>